<dbReference type="Pfam" id="PF01569">
    <property type="entry name" value="PAP2"/>
    <property type="match status" value="1"/>
</dbReference>
<feature type="transmembrane region" description="Helical" evidence="1">
    <location>
        <begin position="169"/>
        <end position="191"/>
    </location>
</feature>
<evidence type="ECO:0000313" key="4">
    <source>
        <dbReference type="Proteomes" id="UP000010093"/>
    </source>
</evidence>
<dbReference type="InterPro" id="IPR000326">
    <property type="entry name" value="PAP2/HPO"/>
</dbReference>
<evidence type="ECO:0000313" key="3">
    <source>
        <dbReference type="EMBL" id="AFD55101.1"/>
    </source>
</evidence>
<feature type="transmembrane region" description="Helical" evidence="1">
    <location>
        <begin position="197"/>
        <end position="216"/>
    </location>
</feature>
<dbReference type="Proteomes" id="UP000010093">
    <property type="component" value="Chromosome"/>
</dbReference>
<dbReference type="SMART" id="SM00014">
    <property type="entry name" value="acidPPc"/>
    <property type="match status" value="1"/>
</dbReference>
<feature type="transmembrane region" description="Helical" evidence="1">
    <location>
        <begin position="255"/>
        <end position="275"/>
    </location>
</feature>
<dbReference type="PANTHER" id="PTHR14969">
    <property type="entry name" value="SPHINGOSINE-1-PHOSPHATE PHOSPHOHYDROLASE"/>
    <property type="match status" value="1"/>
</dbReference>
<evidence type="ECO:0000256" key="1">
    <source>
        <dbReference type="SAM" id="Phobius"/>
    </source>
</evidence>
<keyword evidence="1" id="KW-0472">Membrane</keyword>
<dbReference type="HOGENOM" id="CLU_072573_0_0_10"/>
<dbReference type="RefSeq" id="WP_004917755.1">
    <property type="nucleotide sequence ID" value="NC_014738.1"/>
</dbReference>
<dbReference type="AlphaFoldDB" id="E4TE27"/>
<dbReference type="CDD" id="cd01610">
    <property type="entry name" value="PAP2_like"/>
    <property type="match status" value="1"/>
</dbReference>
<feature type="transmembrane region" description="Helical" evidence="1">
    <location>
        <begin position="12"/>
        <end position="34"/>
    </location>
</feature>
<dbReference type="PANTHER" id="PTHR14969:SF13">
    <property type="entry name" value="AT30094P"/>
    <property type="match status" value="1"/>
</dbReference>
<feature type="domain" description="Phosphatidic acid phosphatase type 2/haloperoxidase" evidence="2">
    <location>
        <begin position="95"/>
        <end position="212"/>
    </location>
</feature>
<dbReference type="EMBL" id="CP003388">
    <property type="protein sequence ID" value="AFD55101.1"/>
    <property type="molecule type" value="Genomic_DNA"/>
</dbReference>
<proteinExistence type="predicted"/>
<dbReference type="KEGG" id="ran:Riean_1883"/>
<dbReference type="SMR" id="E4TE27"/>
<feature type="transmembrane region" description="Helical" evidence="1">
    <location>
        <begin position="228"/>
        <end position="249"/>
    </location>
</feature>
<feature type="transmembrane region" description="Helical" evidence="1">
    <location>
        <begin position="69"/>
        <end position="88"/>
    </location>
</feature>
<dbReference type="InterPro" id="IPR036938">
    <property type="entry name" value="PAP2/HPO_sf"/>
</dbReference>
<dbReference type="GeneID" id="93718989"/>
<evidence type="ECO:0000259" key="2">
    <source>
        <dbReference type="SMART" id="SM00014"/>
    </source>
</evidence>
<accession>E4TE27</accession>
<gene>
    <name evidence="3" type="ORF">RA0C_0082</name>
</gene>
<dbReference type="Gene3D" id="1.20.144.10">
    <property type="entry name" value="Phosphatidic acid phosphatase type 2/haloperoxidase"/>
    <property type="match status" value="1"/>
</dbReference>
<protein>
    <submittedName>
        <fullName evidence="3">Phosphoesterase pa-phosphatase related protein</fullName>
    </submittedName>
</protein>
<organism evidence="3 4">
    <name type="scientific">Riemerella anatipestifer (strain ATCC 11845 / DSM 15868 / JCM 9532 / NCTC 11014)</name>
    <dbReference type="NCBI Taxonomy" id="693978"/>
    <lineage>
        <taxon>Bacteria</taxon>
        <taxon>Pseudomonadati</taxon>
        <taxon>Bacteroidota</taxon>
        <taxon>Flavobacteriia</taxon>
        <taxon>Flavobacteriales</taxon>
        <taxon>Weeksellaceae</taxon>
        <taxon>Riemerella</taxon>
    </lineage>
</organism>
<reference evidence="3 4" key="1">
    <citation type="journal article" date="2012" name="J. Bacteriol.">
        <title>Complete genome sequence of Riemerella anatipestifer reference strain.</title>
        <authorList>
            <person name="Wang X."/>
            <person name="Zhu D."/>
            <person name="Wang M."/>
            <person name="Cheng A."/>
            <person name="Jia R."/>
            <person name="Zhou Y."/>
            <person name="Chen Z."/>
            <person name="Luo Q."/>
            <person name="Liu F."/>
            <person name="Wang Y."/>
            <person name="Chen X.Y."/>
        </authorList>
    </citation>
    <scope>NUCLEOTIDE SEQUENCE [LARGE SCALE GENOMIC DNA]</scope>
    <source>
        <strain evidence="4">DSM 15868</strain>
    </source>
</reference>
<dbReference type="KEGG" id="rai:RA0C_0082"/>
<name>E4TE27_RIEAD</name>
<dbReference type="SUPFAM" id="SSF48317">
    <property type="entry name" value="Acid phosphatase/Vanadium-dependent haloperoxidase"/>
    <property type="match status" value="1"/>
</dbReference>
<keyword evidence="1" id="KW-0812">Transmembrane</keyword>
<sequence>MVMNTNVVKNQSKVVVSFLYLPAALLLMIVLWLWSQNALSIIGYTEIQKEVFLYINHQLGQYPSLMINLTQFGNALVFLSCLSIFIIYAPKLWEALISASLVSLLFSKGLKNLFSVPRPAAMFDVDTFIIVGEKLTGHSSLPSGHSITVFTILTVLMFSFMPRNLIYKMLWSFFIIIMGLMLVSTRVGVGAHYPLDTIVGGIIGYISGVLGILFSQKYKIWSWIADKKYSPIFMVLFTACIIIISKNIFTEGLVVFYLPLVCLAISLFKIGFLYVKK</sequence>
<keyword evidence="1" id="KW-1133">Transmembrane helix</keyword>
<dbReference type="PATRIC" id="fig|693978.17.peg.88"/>